<protein>
    <submittedName>
        <fullName evidence="1">Uncharacterized protein</fullName>
    </submittedName>
</protein>
<evidence type="ECO:0000313" key="1">
    <source>
        <dbReference type="EMBL" id="GAA2515839.1"/>
    </source>
</evidence>
<name>A0ABP6AI76_9ACTN</name>
<dbReference type="EMBL" id="BAAARY010000003">
    <property type="protein sequence ID" value="GAA2515839.1"/>
    <property type="molecule type" value="Genomic_DNA"/>
</dbReference>
<proteinExistence type="predicted"/>
<sequence>MEPQARLRVTVAAAGERPIGCELVDLSRQRSLWTMRFAPADFGIGPEMSPYGMLRVPGELRREIVAAVTRQLPGMSALWLHLVAPYGWLSAAPWESVLAPRLGIPVLRLPRPLPAAAAPAARWTVAVVANAPAGAIWPTGYLPAFARALTTAVRMPAQVDVFADAATADALSRGRTTPALVVHEPPAMAVDGTAADRWSRWLTGRLAGTGVRVLYVIGDGALDGVRSLTAVAADPGGRYRLGRAGYLSGGDIRRLADRLGAPAVGIGSPPGNDSDLATRLLADAVGSAQCGPTAYVDIADDREGRGMAAAQAFLANPPGSTALPIAPALFVYVQPTLLAAALGAAAAGGLSPGDQVEQPYAARGEQIPGWVAASARYLDFALVDRAVKGGAEAVAMTRGAYEHGQSRGLSFVHELVAAQGEQDGQR</sequence>
<dbReference type="Proteomes" id="UP001499978">
    <property type="component" value="Unassembled WGS sequence"/>
</dbReference>
<organism evidence="1 2">
    <name type="scientific">Pilimelia columellifera subsp. columellifera</name>
    <dbReference type="NCBI Taxonomy" id="706583"/>
    <lineage>
        <taxon>Bacteria</taxon>
        <taxon>Bacillati</taxon>
        <taxon>Actinomycetota</taxon>
        <taxon>Actinomycetes</taxon>
        <taxon>Micromonosporales</taxon>
        <taxon>Micromonosporaceae</taxon>
        <taxon>Pilimelia</taxon>
    </lineage>
</organism>
<accession>A0ABP6AI76</accession>
<reference evidence="2" key="1">
    <citation type="journal article" date="2019" name="Int. J. Syst. Evol. Microbiol.">
        <title>The Global Catalogue of Microorganisms (GCM) 10K type strain sequencing project: providing services to taxonomists for standard genome sequencing and annotation.</title>
        <authorList>
            <consortium name="The Broad Institute Genomics Platform"/>
            <consortium name="The Broad Institute Genome Sequencing Center for Infectious Disease"/>
            <person name="Wu L."/>
            <person name="Ma J."/>
        </authorList>
    </citation>
    <scope>NUCLEOTIDE SEQUENCE [LARGE SCALE GENOMIC DNA]</scope>
    <source>
        <strain evidence="2">JCM 3367</strain>
    </source>
</reference>
<evidence type="ECO:0000313" key="2">
    <source>
        <dbReference type="Proteomes" id="UP001499978"/>
    </source>
</evidence>
<dbReference type="RefSeq" id="WP_344169068.1">
    <property type="nucleotide sequence ID" value="NZ_BAAARY010000003.1"/>
</dbReference>
<comment type="caution">
    <text evidence="1">The sequence shown here is derived from an EMBL/GenBank/DDBJ whole genome shotgun (WGS) entry which is preliminary data.</text>
</comment>
<keyword evidence="2" id="KW-1185">Reference proteome</keyword>
<gene>
    <name evidence="1" type="ORF">GCM10010201_10430</name>
</gene>